<protein>
    <submittedName>
        <fullName evidence="3">Thioesterase</fullName>
    </submittedName>
</protein>
<dbReference type="Pfam" id="PF13279">
    <property type="entry name" value="4HBT_2"/>
    <property type="match status" value="1"/>
</dbReference>
<gene>
    <name evidence="3" type="ORF">GT409_02220</name>
</gene>
<evidence type="ECO:0000256" key="1">
    <source>
        <dbReference type="ARBA" id="ARBA00005953"/>
    </source>
</evidence>
<sequence>MARIKLELPETFPFSTELTVRITDLNYGGHLGNADTLVLIHEARVRFLKSFGYSEIDVEGYGTIMLDSVILYKAQAFAGDVLVVEVAAGDFSRLGCDIFYRLTNKETGAVVATAKTGVAVFDYQNQKRVSPPEAFVQKLQGRTV</sequence>
<dbReference type="RefSeq" id="WP_160626526.1">
    <property type="nucleotide sequence ID" value="NZ_CP047593.1"/>
</dbReference>
<dbReference type="EMBL" id="CP047593">
    <property type="protein sequence ID" value="QHI68319.1"/>
    <property type="molecule type" value="Genomic_DNA"/>
</dbReference>
<dbReference type="InterPro" id="IPR029069">
    <property type="entry name" value="HotDog_dom_sf"/>
</dbReference>
<comment type="similarity">
    <text evidence="1">Belongs to the 4-hydroxybenzoyl-CoA thioesterase family.</text>
</comment>
<dbReference type="PANTHER" id="PTHR31793">
    <property type="entry name" value="4-HYDROXYBENZOYL-COA THIOESTERASE FAMILY MEMBER"/>
    <property type="match status" value="1"/>
</dbReference>
<accession>A0A6P1M0K2</accession>
<keyword evidence="4" id="KW-1185">Reference proteome</keyword>
<dbReference type="Proteomes" id="UP000464954">
    <property type="component" value="Chromosome"/>
</dbReference>
<dbReference type="KEGG" id="taer:GT409_02220"/>
<dbReference type="PANTHER" id="PTHR31793:SF27">
    <property type="entry name" value="NOVEL THIOESTERASE SUPERFAMILY DOMAIN AND SAPOSIN A-TYPE DOMAIN CONTAINING PROTEIN (0610012H03RIK)"/>
    <property type="match status" value="1"/>
</dbReference>
<dbReference type="Gene3D" id="3.10.129.10">
    <property type="entry name" value="Hotdog Thioesterase"/>
    <property type="match status" value="1"/>
</dbReference>
<organism evidence="3 4">
    <name type="scientific">Tichowtungia aerotolerans</name>
    <dbReference type="NCBI Taxonomy" id="2697043"/>
    <lineage>
        <taxon>Bacteria</taxon>
        <taxon>Pseudomonadati</taxon>
        <taxon>Kiritimatiellota</taxon>
        <taxon>Tichowtungiia</taxon>
        <taxon>Tichowtungiales</taxon>
        <taxon>Tichowtungiaceae</taxon>
        <taxon>Tichowtungia</taxon>
    </lineage>
</organism>
<dbReference type="SUPFAM" id="SSF54637">
    <property type="entry name" value="Thioesterase/thiol ester dehydrase-isomerase"/>
    <property type="match status" value="1"/>
</dbReference>
<proteinExistence type="inferred from homology"/>
<dbReference type="GO" id="GO:0047617">
    <property type="term" value="F:fatty acyl-CoA hydrolase activity"/>
    <property type="evidence" value="ECO:0007669"/>
    <property type="project" value="TreeGrafter"/>
</dbReference>
<dbReference type="InterPro" id="IPR050563">
    <property type="entry name" value="4-hydroxybenzoyl-CoA_TE"/>
</dbReference>
<reference evidence="3 4" key="1">
    <citation type="submission" date="2020-01" db="EMBL/GenBank/DDBJ databases">
        <title>Ponticoccus aerotolerans gen. nov., sp. nov., an anaerobic bacterium and proposal of Ponticoccusceae fam. nov., Ponticoccusles ord. nov. and Ponticoccuse classis nov. in the phylum Kiritimatiellaeota.</title>
        <authorList>
            <person name="Zhou L.Y."/>
            <person name="Du Z.J."/>
        </authorList>
    </citation>
    <scope>NUCLEOTIDE SEQUENCE [LARGE SCALE GENOMIC DNA]</scope>
    <source>
        <strain evidence="3 4">S-5007</strain>
    </source>
</reference>
<name>A0A6P1M0K2_9BACT</name>
<evidence type="ECO:0000313" key="4">
    <source>
        <dbReference type="Proteomes" id="UP000464954"/>
    </source>
</evidence>
<evidence type="ECO:0000256" key="2">
    <source>
        <dbReference type="ARBA" id="ARBA00022801"/>
    </source>
</evidence>
<dbReference type="CDD" id="cd00586">
    <property type="entry name" value="4HBT"/>
    <property type="match status" value="1"/>
</dbReference>
<dbReference type="AlphaFoldDB" id="A0A6P1M0K2"/>
<keyword evidence="2" id="KW-0378">Hydrolase</keyword>
<evidence type="ECO:0000313" key="3">
    <source>
        <dbReference type="EMBL" id="QHI68319.1"/>
    </source>
</evidence>